<dbReference type="EMBL" id="MN562221">
    <property type="protein sequence ID" value="QGZ14553.1"/>
    <property type="molecule type" value="Genomic_DNA"/>
</dbReference>
<dbReference type="GO" id="GO:0005524">
    <property type="term" value="F:ATP binding"/>
    <property type="evidence" value="ECO:0007669"/>
    <property type="project" value="UniProtKB-KW"/>
</dbReference>
<dbReference type="GeneID" id="55624226"/>
<dbReference type="PANTHER" id="PTHR10344:SF4">
    <property type="entry name" value="UMP-CMP KINASE 2, MITOCHONDRIAL"/>
    <property type="match status" value="1"/>
</dbReference>
<evidence type="ECO:0000313" key="12">
    <source>
        <dbReference type="Proteomes" id="UP000437974"/>
    </source>
</evidence>
<evidence type="ECO:0000256" key="5">
    <source>
        <dbReference type="ARBA" id="ARBA00022727"/>
    </source>
</evidence>
<keyword evidence="7" id="KW-0418">Kinase</keyword>
<dbReference type="EC" id="2.7.4.9" evidence="3"/>
<evidence type="ECO:0000313" key="11">
    <source>
        <dbReference type="EMBL" id="QGZ14553.1"/>
    </source>
</evidence>
<evidence type="ECO:0000256" key="7">
    <source>
        <dbReference type="ARBA" id="ARBA00022777"/>
    </source>
</evidence>
<dbReference type="UniPathway" id="UPA00575"/>
<keyword evidence="4" id="KW-0808">Transferase</keyword>
<dbReference type="SUPFAM" id="SSF52540">
    <property type="entry name" value="P-loop containing nucleoside triphosphate hydrolases"/>
    <property type="match status" value="1"/>
</dbReference>
<comment type="catalytic activity">
    <reaction evidence="9">
        <text>dTMP + ATP = dTDP + ADP</text>
        <dbReference type="Rhea" id="RHEA:13517"/>
        <dbReference type="ChEBI" id="CHEBI:30616"/>
        <dbReference type="ChEBI" id="CHEBI:58369"/>
        <dbReference type="ChEBI" id="CHEBI:63528"/>
        <dbReference type="ChEBI" id="CHEBI:456216"/>
        <dbReference type="EC" id="2.7.4.9"/>
    </reaction>
</comment>
<dbReference type="HAMAP" id="MF_00165">
    <property type="entry name" value="Thymidylate_kinase"/>
    <property type="match status" value="1"/>
</dbReference>
<dbReference type="GO" id="GO:0006235">
    <property type="term" value="P:dTTP biosynthetic process"/>
    <property type="evidence" value="ECO:0007669"/>
    <property type="project" value="UniProtKB-UniPathway"/>
</dbReference>
<evidence type="ECO:0000256" key="6">
    <source>
        <dbReference type="ARBA" id="ARBA00022741"/>
    </source>
</evidence>
<dbReference type="CDD" id="cd01672">
    <property type="entry name" value="TMPK"/>
    <property type="match status" value="1"/>
</dbReference>
<dbReference type="InterPro" id="IPR018094">
    <property type="entry name" value="Thymidylate_kinase"/>
</dbReference>
<keyword evidence="12" id="KW-1185">Reference proteome</keyword>
<evidence type="ECO:0000256" key="4">
    <source>
        <dbReference type="ARBA" id="ARBA00022679"/>
    </source>
</evidence>
<evidence type="ECO:0000256" key="8">
    <source>
        <dbReference type="ARBA" id="ARBA00022840"/>
    </source>
</evidence>
<proteinExistence type="inferred from homology"/>
<dbReference type="InterPro" id="IPR027417">
    <property type="entry name" value="P-loop_NTPase"/>
</dbReference>
<keyword evidence="6" id="KW-0547">Nucleotide-binding</keyword>
<dbReference type="NCBIfam" id="TIGR00041">
    <property type="entry name" value="DTMP_kinase"/>
    <property type="match status" value="1"/>
</dbReference>
<accession>A0A6B9J401</accession>
<protein>
    <recommendedName>
        <fullName evidence="3">dTMP kinase</fullName>
        <ecNumber evidence="3">2.7.4.9</ecNumber>
    </recommendedName>
</protein>
<evidence type="ECO:0000259" key="10">
    <source>
        <dbReference type="Pfam" id="PF02223"/>
    </source>
</evidence>
<comment type="pathway">
    <text evidence="1">Pyrimidine metabolism; dTTP biosynthesis.</text>
</comment>
<dbReference type="Proteomes" id="UP000437974">
    <property type="component" value="Segment"/>
</dbReference>
<dbReference type="PANTHER" id="PTHR10344">
    <property type="entry name" value="THYMIDYLATE KINASE"/>
    <property type="match status" value="1"/>
</dbReference>
<evidence type="ECO:0000256" key="3">
    <source>
        <dbReference type="ARBA" id="ARBA00012980"/>
    </source>
</evidence>
<dbReference type="GO" id="GO:0004798">
    <property type="term" value="F:dTMP kinase activity"/>
    <property type="evidence" value="ECO:0007669"/>
    <property type="project" value="UniProtKB-EC"/>
</dbReference>
<dbReference type="RefSeq" id="YP_009853542.1">
    <property type="nucleotide sequence ID" value="NC_048821.1"/>
</dbReference>
<evidence type="ECO:0000256" key="1">
    <source>
        <dbReference type="ARBA" id="ARBA00004992"/>
    </source>
</evidence>
<keyword evidence="5" id="KW-0545">Nucleotide biosynthesis</keyword>
<evidence type="ECO:0000256" key="9">
    <source>
        <dbReference type="ARBA" id="ARBA00048743"/>
    </source>
</evidence>
<dbReference type="Gene3D" id="3.40.50.300">
    <property type="entry name" value="P-loop containing nucleotide triphosphate hydrolases"/>
    <property type="match status" value="1"/>
</dbReference>
<keyword evidence="8" id="KW-0067">ATP-binding</keyword>
<organism evidence="11 12">
    <name type="scientific">Photobacterium phage PDCC-1</name>
    <dbReference type="NCBI Taxonomy" id="2664246"/>
    <lineage>
        <taxon>Viruses</taxon>
        <taxon>Duplodnaviria</taxon>
        <taxon>Heunggongvirae</taxon>
        <taxon>Uroviricota</taxon>
        <taxon>Caudoviricetes</taxon>
        <taxon>Chimalliviridae</taxon>
        <taxon>Gorgonvirinae</taxon>
        <taxon>Aphroditevirus</taxon>
        <taxon>Aphroditevirus PDCC1</taxon>
    </lineage>
</organism>
<dbReference type="InterPro" id="IPR039430">
    <property type="entry name" value="Thymidylate_kin-like_dom"/>
</dbReference>
<reference evidence="11 12" key="1">
    <citation type="submission" date="2019-10" db="EMBL/GenBank/DDBJ databases">
        <title>Draft genome sequence of Photobacterium phage PDCC-1.</title>
        <authorList>
            <person name="Quiroz-Guzman E."/>
        </authorList>
    </citation>
    <scope>NUCLEOTIDE SEQUENCE [LARGE SCALE GENOMIC DNA]</scope>
</reference>
<sequence length="207" mass="23702">MNKVIAFEGLDYAGKSTMIEKILEKMQADNLERPVLLAEPRKDSEEWKTIRKMVISPTIPKVAQIHMSVAQRVALYEEKVNPALKAGQCVITDRCLLTSMVYQQDKNHDANAILLANVQAGRYLSKNVTPDVVVYLEIDHPTYIERLGKDREETEAIETHISDPTVFCHFQKEYQNSLRLLQLSSNVKVIRSNDPDEVYEELKRLGM</sequence>
<dbReference type="GO" id="GO:0006233">
    <property type="term" value="P:dTDP biosynthetic process"/>
    <property type="evidence" value="ECO:0007669"/>
    <property type="project" value="InterPro"/>
</dbReference>
<dbReference type="Pfam" id="PF02223">
    <property type="entry name" value="Thymidylate_kin"/>
    <property type="match status" value="1"/>
</dbReference>
<comment type="similarity">
    <text evidence="2">Belongs to the thymidylate kinase family.</text>
</comment>
<dbReference type="KEGG" id="vg:55624226"/>
<name>A0A6B9J401_9CAUD</name>
<evidence type="ECO:0000256" key="2">
    <source>
        <dbReference type="ARBA" id="ARBA00009776"/>
    </source>
</evidence>
<feature type="domain" description="Thymidylate kinase-like" evidence="10">
    <location>
        <begin position="7"/>
        <end position="190"/>
    </location>
</feature>
<dbReference type="GO" id="GO:0006227">
    <property type="term" value="P:dUDP biosynthetic process"/>
    <property type="evidence" value="ECO:0007669"/>
    <property type="project" value="TreeGrafter"/>
</dbReference>